<feature type="transmembrane region" description="Helical" evidence="8">
    <location>
        <begin position="123"/>
        <end position="143"/>
    </location>
</feature>
<organism evidence="9">
    <name type="scientific">freshwater metagenome</name>
    <dbReference type="NCBI Taxonomy" id="449393"/>
    <lineage>
        <taxon>unclassified sequences</taxon>
        <taxon>metagenomes</taxon>
        <taxon>ecological metagenomes</taxon>
    </lineage>
</organism>
<evidence type="ECO:0000256" key="7">
    <source>
        <dbReference type="ARBA" id="ARBA00023136"/>
    </source>
</evidence>
<feature type="transmembrane region" description="Helical" evidence="8">
    <location>
        <begin position="64"/>
        <end position="87"/>
    </location>
</feature>
<keyword evidence="5 8" id="KW-0812">Transmembrane</keyword>
<dbReference type="AlphaFoldDB" id="A0A6J7H4M4"/>
<evidence type="ECO:0000313" key="9">
    <source>
        <dbReference type="EMBL" id="CAB4910659.1"/>
    </source>
</evidence>
<dbReference type="PANTHER" id="PTHR36838">
    <property type="entry name" value="AUXIN EFFLUX CARRIER FAMILY PROTEIN"/>
    <property type="match status" value="1"/>
</dbReference>
<accession>A0A6J7H4M4</accession>
<keyword evidence="6 8" id="KW-1133">Transmembrane helix</keyword>
<evidence type="ECO:0000256" key="5">
    <source>
        <dbReference type="ARBA" id="ARBA00022692"/>
    </source>
</evidence>
<gene>
    <name evidence="9" type="ORF">UFOPK3516_01480</name>
</gene>
<feature type="transmembrane region" description="Helical" evidence="8">
    <location>
        <begin position="192"/>
        <end position="211"/>
    </location>
</feature>
<feature type="transmembrane region" description="Helical" evidence="8">
    <location>
        <begin position="254"/>
        <end position="274"/>
    </location>
</feature>
<evidence type="ECO:0000256" key="4">
    <source>
        <dbReference type="ARBA" id="ARBA00022475"/>
    </source>
</evidence>
<evidence type="ECO:0000256" key="8">
    <source>
        <dbReference type="SAM" id="Phobius"/>
    </source>
</evidence>
<dbReference type="GO" id="GO:0005886">
    <property type="term" value="C:plasma membrane"/>
    <property type="evidence" value="ECO:0007669"/>
    <property type="project" value="UniProtKB-SubCell"/>
</dbReference>
<proteinExistence type="inferred from homology"/>
<evidence type="ECO:0000256" key="2">
    <source>
        <dbReference type="ARBA" id="ARBA00010145"/>
    </source>
</evidence>
<comment type="subcellular location">
    <subcellularLocation>
        <location evidence="1">Cell membrane</location>
        <topology evidence="1">Multi-pass membrane protein</topology>
    </subcellularLocation>
</comment>
<dbReference type="Gene3D" id="1.20.1530.20">
    <property type="match status" value="1"/>
</dbReference>
<keyword evidence="7 8" id="KW-0472">Membrane</keyword>
<dbReference type="InterPro" id="IPR004776">
    <property type="entry name" value="Mem_transp_PIN-like"/>
</dbReference>
<reference evidence="9" key="1">
    <citation type="submission" date="2020-05" db="EMBL/GenBank/DDBJ databases">
        <authorList>
            <person name="Chiriac C."/>
            <person name="Salcher M."/>
            <person name="Ghai R."/>
            <person name="Kavagutti S V."/>
        </authorList>
    </citation>
    <scope>NUCLEOTIDE SEQUENCE</scope>
</reference>
<sequence length="307" mass="33027">MGGVLVAFAIIGVAIGVGYLSARFRLVTVEQGPVLNRVAFYIFSPALLFSVLARTSAEKLISPVLFVVIASSLATAVLFFVVSRLFFRRGVAATTLGVTSSTYLNSNNIGLPVSVFVIGDINYFAPLLMLQLVVFLPIILVVLQMSTHKGSSLIKTLRSTILNPLIVATVLGLVVSLLGLTVPDFILQPMETLGAAAVPVLLFSYGVSLFGQRVFHRHGDRPVSITAIVLKSVVMPAIAYVLAEFVLRLSPHQVFAAVILACLPTAQNIFTYASVYKTEVYAVRDVVFFTTLFSLPIMFILAALLSA</sequence>
<dbReference type="InterPro" id="IPR038770">
    <property type="entry name" value="Na+/solute_symporter_sf"/>
</dbReference>
<dbReference type="GO" id="GO:0055085">
    <property type="term" value="P:transmembrane transport"/>
    <property type="evidence" value="ECO:0007669"/>
    <property type="project" value="InterPro"/>
</dbReference>
<keyword evidence="4" id="KW-1003">Cell membrane</keyword>
<feature type="transmembrane region" description="Helical" evidence="8">
    <location>
        <begin position="38"/>
        <end position="57"/>
    </location>
</feature>
<evidence type="ECO:0000256" key="1">
    <source>
        <dbReference type="ARBA" id="ARBA00004651"/>
    </source>
</evidence>
<dbReference type="PANTHER" id="PTHR36838:SF3">
    <property type="entry name" value="TRANSPORTER AUXIN EFFLUX CARRIER EC FAMILY"/>
    <property type="match status" value="1"/>
</dbReference>
<protein>
    <submittedName>
        <fullName evidence="9">Unannotated protein</fullName>
    </submittedName>
</protein>
<dbReference type="Pfam" id="PF03547">
    <property type="entry name" value="Mem_trans"/>
    <property type="match status" value="1"/>
</dbReference>
<feature type="transmembrane region" description="Helical" evidence="8">
    <location>
        <begin position="223"/>
        <end position="242"/>
    </location>
</feature>
<evidence type="ECO:0000256" key="3">
    <source>
        <dbReference type="ARBA" id="ARBA00022448"/>
    </source>
</evidence>
<feature type="transmembrane region" description="Helical" evidence="8">
    <location>
        <begin position="164"/>
        <end position="186"/>
    </location>
</feature>
<name>A0A6J7H4M4_9ZZZZ</name>
<feature type="transmembrane region" description="Helical" evidence="8">
    <location>
        <begin position="286"/>
        <end position="305"/>
    </location>
</feature>
<dbReference type="EMBL" id="CAFBMB010000169">
    <property type="protein sequence ID" value="CAB4910659.1"/>
    <property type="molecule type" value="Genomic_DNA"/>
</dbReference>
<comment type="similarity">
    <text evidence="2">Belongs to the auxin efflux carrier (TC 2.A.69) family.</text>
</comment>
<evidence type="ECO:0000256" key="6">
    <source>
        <dbReference type="ARBA" id="ARBA00022989"/>
    </source>
</evidence>
<keyword evidence="3" id="KW-0813">Transport</keyword>